<keyword evidence="3" id="KW-0732">Signal</keyword>
<keyword evidence="2" id="KW-0812">Transmembrane</keyword>
<feature type="compositionally biased region" description="Basic and acidic residues" evidence="1">
    <location>
        <begin position="137"/>
        <end position="157"/>
    </location>
</feature>
<evidence type="ECO:0000256" key="1">
    <source>
        <dbReference type="SAM" id="MobiDB-lite"/>
    </source>
</evidence>
<proteinExistence type="predicted"/>
<keyword evidence="2" id="KW-1133">Transmembrane helix</keyword>
<gene>
    <name evidence="4" type="ORF">ABL78_8354</name>
</gene>
<evidence type="ECO:0000256" key="3">
    <source>
        <dbReference type="SAM" id="SignalP"/>
    </source>
</evidence>
<keyword evidence="2" id="KW-0472">Membrane</keyword>
<dbReference type="OMA" id="DERGMHF"/>
<evidence type="ECO:0000256" key="2">
    <source>
        <dbReference type="SAM" id="Phobius"/>
    </source>
</evidence>
<evidence type="ECO:0000313" key="5">
    <source>
        <dbReference type="Proteomes" id="UP000038009"/>
    </source>
</evidence>
<organism evidence="4 5">
    <name type="scientific">Leptomonas seymouri</name>
    <dbReference type="NCBI Taxonomy" id="5684"/>
    <lineage>
        <taxon>Eukaryota</taxon>
        <taxon>Discoba</taxon>
        <taxon>Euglenozoa</taxon>
        <taxon>Kinetoplastea</taxon>
        <taxon>Metakinetoplastina</taxon>
        <taxon>Trypanosomatida</taxon>
        <taxon>Trypanosomatidae</taxon>
        <taxon>Leishmaniinae</taxon>
        <taxon>Leptomonas</taxon>
    </lineage>
</organism>
<feature type="chain" id="PRO_5005857087" evidence="3">
    <location>
        <begin position="26"/>
        <end position="157"/>
    </location>
</feature>
<dbReference type="VEuPathDB" id="TriTrypDB:Lsey_0650_0010"/>
<feature type="region of interest" description="Disordered" evidence="1">
    <location>
        <begin position="135"/>
        <end position="157"/>
    </location>
</feature>
<feature type="compositionally biased region" description="Basic and acidic residues" evidence="1">
    <location>
        <begin position="92"/>
        <end position="120"/>
    </location>
</feature>
<sequence>MRSMCKLSAAAMLALAAAGVPSAYAATTPSAVPAPVNLNQNIVTIVLILGVSIAVSLIFVLSKLIPKLRRGELSLSKMEFDWRAELLNQTPTKEKARRAEETARRNEERARRNEERAAGRYADVDERGMHFCNRAEPLSHHDAAVPEANAGEKRDAK</sequence>
<accession>A0A0N0P279</accession>
<name>A0A0N0P279_LEPSE</name>
<evidence type="ECO:0000313" key="4">
    <source>
        <dbReference type="EMBL" id="KPI82636.1"/>
    </source>
</evidence>
<comment type="caution">
    <text evidence="4">The sequence shown here is derived from an EMBL/GenBank/DDBJ whole genome shotgun (WGS) entry which is preliminary data.</text>
</comment>
<feature type="region of interest" description="Disordered" evidence="1">
    <location>
        <begin position="90"/>
        <end position="120"/>
    </location>
</feature>
<dbReference type="OrthoDB" id="267870at2759"/>
<feature type="transmembrane region" description="Helical" evidence="2">
    <location>
        <begin position="41"/>
        <end position="61"/>
    </location>
</feature>
<dbReference type="EMBL" id="LJSK01000650">
    <property type="protein sequence ID" value="KPI82636.1"/>
    <property type="molecule type" value="Genomic_DNA"/>
</dbReference>
<protein>
    <submittedName>
        <fullName evidence="4">Uncharacterized protein</fullName>
    </submittedName>
</protein>
<feature type="signal peptide" evidence="3">
    <location>
        <begin position="1"/>
        <end position="25"/>
    </location>
</feature>
<reference evidence="4 5" key="1">
    <citation type="journal article" date="2015" name="PLoS Pathog.">
        <title>Leptomonas seymouri: Adaptations to the Dixenous Life Cycle Analyzed by Genome Sequencing, Transcriptome Profiling and Co-infection with Leishmania donovani.</title>
        <authorList>
            <person name="Kraeva N."/>
            <person name="Butenko A."/>
            <person name="Hlavacova J."/>
            <person name="Kostygov A."/>
            <person name="Myskova J."/>
            <person name="Grybchuk D."/>
            <person name="Lestinova T."/>
            <person name="Votypka J."/>
            <person name="Volf P."/>
            <person name="Opperdoes F."/>
            <person name="Flegontov P."/>
            <person name="Lukes J."/>
            <person name="Yurchenko V."/>
        </authorList>
    </citation>
    <scope>NUCLEOTIDE SEQUENCE [LARGE SCALE GENOMIC DNA]</scope>
    <source>
        <strain evidence="4 5">ATCC 30220</strain>
    </source>
</reference>
<dbReference type="Proteomes" id="UP000038009">
    <property type="component" value="Unassembled WGS sequence"/>
</dbReference>
<dbReference type="AlphaFoldDB" id="A0A0N0P279"/>
<keyword evidence="5" id="KW-1185">Reference proteome</keyword>